<keyword evidence="3" id="KW-1185">Reference proteome</keyword>
<feature type="domain" description="Putative auto-transporter adhesin head GIN" evidence="1">
    <location>
        <begin position="61"/>
        <end position="196"/>
    </location>
</feature>
<dbReference type="Gene3D" id="2.160.20.120">
    <property type="match status" value="2"/>
</dbReference>
<dbReference type="Proteomes" id="UP000186513">
    <property type="component" value="Unassembled WGS sequence"/>
</dbReference>
<gene>
    <name evidence="2" type="ORF">SAMN02745887_03204</name>
</gene>
<dbReference type="OrthoDB" id="7057818at2"/>
<dbReference type="AlphaFoldDB" id="A0A1K2HQH7"/>
<dbReference type="PANTHER" id="PTHR39200:SF1">
    <property type="entry name" value="AUTO-TRANSPORTER ADHESIN HEAD GIN DOMAIN-CONTAINING PROTEIN-RELATED"/>
    <property type="match status" value="1"/>
</dbReference>
<sequence length="291" mass="29735">MKTALFLALCLPLAACSIHVDHDEQSGDIKKVNISIGHSRTEGNGLNQSEARPLALDAVRAVSTTGGLDVDIRIGSPASLKVEGDSNLLKLVETELNGDKLIIRQVRGYDSDNELRVHLVLPQLARLENTGSGEVSVAGLAAGDLAVRMTGSGETRLAGKLAQLDAELIGSGDLVATELMPSSVKVAVLGSGDAQLGKQLLSHLDADVKGSGSISASGTAGTLRAAVLGSGDVQLRDLQANDATVELLGSGDVAVYAVQSVSATAKGSGDIVVYGKPAKQSLSGENARLAP</sequence>
<evidence type="ECO:0000313" key="2">
    <source>
        <dbReference type="EMBL" id="SFZ78809.1"/>
    </source>
</evidence>
<dbReference type="Pfam" id="PF10988">
    <property type="entry name" value="DUF2807"/>
    <property type="match status" value="1"/>
</dbReference>
<organism evidence="2 3">
    <name type="scientific">Chitinimonas taiwanensis DSM 18899</name>
    <dbReference type="NCBI Taxonomy" id="1121279"/>
    <lineage>
        <taxon>Bacteria</taxon>
        <taxon>Pseudomonadati</taxon>
        <taxon>Pseudomonadota</taxon>
        <taxon>Betaproteobacteria</taxon>
        <taxon>Neisseriales</taxon>
        <taxon>Chitinibacteraceae</taxon>
        <taxon>Chitinimonas</taxon>
    </lineage>
</organism>
<evidence type="ECO:0000313" key="3">
    <source>
        <dbReference type="Proteomes" id="UP000186513"/>
    </source>
</evidence>
<dbReference type="EMBL" id="FPKR01000013">
    <property type="protein sequence ID" value="SFZ78809.1"/>
    <property type="molecule type" value="Genomic_DNA"/>
</dbReference>
<dbReference type="PANTHER" id="PTHR39200">
    <property type="entry name" value="HYPOTHETICAL EXPORTED PROTEIN"/>
    <property type="match status" value="1"/>
</dbReference>
<protein>
    <submittedName>
        <fullName evidence="2">Putative auto-transporter adhesin, head GIN domain</fullName>
    </submittedName>
</protein>
<dbReference type="RefSeq" id="WP_072429690.1">
    <property type="nucleotide sequence ID" value="NZ_FPKR01000013.1"/>
</dbReference>
<accession>A0A1K2HQH7</accession>
<reference evidence="2 3" key="1">
    <citation type="submission" date="2016-11" db="EMBL/GenBank/DDBJ databases">
        <authorList>
            <person name="Jaros S."/>
            <person name="Januszkiewicz K."/>
            <person name="Wedrychowicz H."/>
        </authorList>
    </citation>
    <scope>NUCLEOTIDE SEQUENCE [LARGE SCALE GENOMIC DNA]</scope>
    <source>
        <strain evidence="2 3">DSM 18899</strain>
    </source>
</reference>
<evidence type="ECO:0000259" key="1">
    <source>
        <dbReference type="Pfam" id="PF10988"/>
    </source>
</evidence>
<proteinExistence type="predicted"/>
<dbReference type="STRING" id="1121279.SAMN02745887_03204"/>
<name>A0A1K2HQH7_9NEIS</name>
<dbReference type="InterPro" id="IPR021255">
    <property type="entry name" value="DUF2807"/>
</dbReference>